<reference evidence="2 3" key="2">
    <citation type="journal article" date="2011" name="Stand. Genomic Sci.">
        <title>Complete genome sequence of Isosphaera pallida type strain (IS1B).</title>
        <authorList>
            <consortium name="US DOE Joint Genome Institute (JGI-PGF)"/>
            <person name="Goker M."/>
            <person name="Cleland D."/>
            <person name="Saunders E."/>
            <person name="Lapidus A."/>
            <person name="Nolan M."/>
            <person name="Lucas S."/>
            <person name="Hammon N."/>
            <person name="Deshpande S."/>
            <person name="Cheng J.F."/>
            <person name="Tapia R."/>
            <person name="Han C."/>
            <person name="Goodwin L."/>
            <person name="Pitluck S."/>
            <person name="Liolios K."/>
            <person name="Pagani I."/>
            <person name="Ivanova N."/>
            <person name="Mavromatis K."/>
            <person name="Pati A."/>
            <person name="Chen A."/>
            <person name="Palaniappan K."/>
            <person name="Land M."/>
            <person name="Hauser L."/>
            <person name="Chang Y.J."/>
            <person name="Jeffries C.D."/>
            <person name="Detter J.C."/>
            <person name="Beck B."/>
            <person name="Woyke T."/>
            <person name="Bristow J."/>
            <person name="Eisen J.A."/>
            <person name="Markowitz V."/>
            <person name="Hugenholtz P."/>
            <person name="Kyrpides N.C."/>
            <person name="Klenk H.P."/>
        </authorList>
    </citation>
    <scope>NUCLEOTIDE SEQUENCE [LARGE SCALE GENOMIC DNA]</scope>
    <source>
        <strain evidence="3">ATCC 43644 / DSM 9630 / IS1B</strain>
    </source>
</reference>
<keyword evidence="1" id="KW-1133">Transmembrane helix</keyword>
<dbReference type="EMBL" id="CP002353">
    <property type="protein sequence ID" value="ADV60887.1"/>
    <property type="molecule type" value="Genomic_DNA"/>
</dbReference>
<dbReference type="AlphaFoldDB" id="E8QX54"/>
<gene>
    <name evidence="2" type="ordered locus">Isop_0291</name>
</gene>
<name>E8QX54_ISOPI</name>
<reference key="1">
    <citation type="submission" date="2010-11" db="EMBL/GenBank/DDBJ databases">
        <title>The complete sequence of chromosome of Isophaera pallida ATCC 43644.</title>
        <authorList>
            <consortium name="US DOE Joint Genome Institute (JGI-PGF)"/>
            <person name="Lucas S."/>
            <person name="Copeland A."/>
            <person name="Lapidus A."/>
            <person name="Bruce D."/>
            <person name="Goodwin L."/>
            <person name="Pitluck S."/>
            <person name="Kyrpides N."/>
            <person name="Mavromatis K."/>
            <person name="Pagani I."/>
            <person name="Ivanova N."/>
            <person name="Saunders E."/>
            <person name="Brettin T."/>
            <person name="Detter J.C."/>
            <person name="Han C."/>
            <person name="Tapia R."/>
            <person name="Land M."/>
            <person name="Hauser L."/>
            <person name="Markowitz V."/>
            <person name="Cheng J.-F."/>
            <person name="Hugenholtz P."/>
            <person name="Woyke T."/>
            <person name="Wu D."/>
            <person name="Eisen J.A."/>
        </authorList>
    </citation>
    <scope>NUCLEOTIDE SEQUENCE</scope>
    <source>
        <strain>ATCC 43644</strain>
    </source>
</reference>
<evidence type="ECO:0000313" key="3">
    <source>
        <dbReference type="Proteomes" id="UP000008631"/>
    </source>
</evidence>
<dbReference type="HOGENOM" id="CLU_2788293_0_0_0"/>
<dbReference type="Proteomes" id="UP000008631">
    <property type="component" value="Chromosome"/>
</dbReference>
<keyword evidence="1" id="KW-0472">Membrane</keyword>
<evidence type="ECO:0000313" key="2">
    <source>
        <dbReference type="EMBL" id="ADV60887.1"/>
    </source>
</evidence>
<accession>E8QX54</accession>
<organism evidence="2 3">
    <name type="scientific">Isosphaera pallida (strain ATCC 43644 / DSM 9630 / IS1B)</name>
    <dbReference type="NCBI Taxonomy" id="575540"/>
    <lineage>
        <taxon>Bacteria</taxon>
        <taxon>Pseudomonadati</taxon>
        <taxon>Planctomycetota</taxon>
        <taxon>Planctomycetia</taxon>
        <taxon>Isosphaerales</taxon>
        <taxon>Isosphaeraceae</taxon>
        <taxon>Isosphaera</taxon>
    </lineage>
</organism>
<proteinExistence type="predicted"/>
<sequence>MGTTVSTDSPKGCLMSSFIVFSYFGPETTMPLASALATVLGGALLLGRSALVMAKTLLRRVFRLNRDQ</sequence>
<keyword evidence="1" id="KW-0812">Transmembrane</keyword>
<evidence type="ECO:0000256" key="1">
    <source>
        <dbReference type="SAM" id="Phobius"/>
    </source>
</evidence>
<dbReference type="InParanoid" id="E8QX54"/>
<dbReference type="KEGG" id="ipa:Isop_0291"/>
<keyword evidence="3" id="KW-1185">Reference proteome</keyword>
<dbReference type="STRING" id="575540.Isop_0291"/>
<protein>
    <submittedName>
        <fullName evidence="2">Uncharacterized protein</fullName>
    </submittedName>
</protein>
<feature type="transmembrane region" description="Helical" evidence="1">
    <location>
        <begin position="32"/>
        <end position="54"/>
    </location>
</feature>